<organism evidence="2 3">
    <name type="scientific">Cladophialophora chaetospira</name>
    <dbReference type="NCBI Taxonomy" id="386627"/>
    <lineage>
        <taxon>Eukaryota</taxon>
        <taxon>Fungi</taxon>
        <taxon>Dikarya</taxon>
        <taxon>Ascomycota</taxon>
        <taxon>Pezizomycotina</taxon>
        <taxon>Eurotiomycetes</taxon>
        <taxon>Chaetothyriomycetidae</taxon>
        <taxon>Chaetothyriales</taxon>
        <taxon>Herpotrichiellaceae</taxon>
        <taxon>Cladophialophora</taxon>
    </lineage>
</organism>
<dbReference type="EMBL" id="JAPDRK010000003">
    <property type="protein sequence ID" value="KAJ9614603.1"/>
    <property type="molecule type" value="Genomic_DNA"/>
</dbReference>
<dbReference type="Proteomes" id="UP001172673">
    <property type="component" value="Unassembled WGS sequence"/>
</dbReference>
<evidence type="ECO:0000313" key="3">
    <source>
        <dbReference type="Proteomes" id="UP001172673"/>
    </source>
</evidence>
<evidence type="ECO:0000256" key="1">
    <source>
        <dbReference type="SAM" id="MobiDB-lite"/>
    </source>
</evidence>
<keyword evidence="3" id="KW-1185">Reference proteome</keyword>
<proteinExistence type="predicted"/>
<gene>
    <name evidence="2" type="ORF">H2200_002740</name>
</gene>
<dbReference type="AlphaFoldDB" id="A0AA39CNV4"/>
<name>A0AA39CNV4_9EURO</name>
<sequence length="256" mass="27861">MRDKRVLIVGSGLIAQRLAFSFSQKFDTHIHDGSTARSDRNGGLKRMGPADPCKYTHVIFATSTDDDACDQVRVLQEKVDSWRRILRTKKECTIILASPTLEGGKVGLTRRVLECFHASGWKVGVAPQFKVSNGGQGLIDPLPKVLAGINDESRAAIRDLYGELYGFKNVKALRAGHLEGVEVVHSHEMLLGLLQISTTRPGSADEEHLVDTFQAMAIEAKERVGTTAPGVPIASQTASVPWSEEGTEPHDCEMSG</sequence>
<evidence type="ECO:0000313" key="2">
    <source>
        <dbReference type="EMBL" id="KAJ9614603.1"/>
    </source>
</evidence>
<protein>
    <submittedName>
        <fullName evidence="2">Uncharacterized protein</fullName>
    </submittedName>
</protein>
<comment type="caution">
    <text evidence="2">The sequence shown here is derived from an EMBL/GenBank/DDBJ whole genome shotgun (WGS) entry which is preliminary data.</text>
</comment>
<reference evidence="2" key="1">
    <citation type="submission" date="2022-10" db="EMBL/GenBank/DDBJ databases">
        <title>Culturing micro-colonial fungi from biological soil crusts in the Mojave desert and describing Neophaeococcomyces mojavensis, and introducing the new genera and species Taxawa tesnikishii.</title>
        <authorList>
            <person name="Kurbessoian T."/>
            <person name="Stajich J.E."/>
        </authorList>
    </citation>
    <scope>NUCLEOTIDE SEQUENCE</scope>
    <source>
        <strain evidence="2">TK_41</strain>
    </source>
</reference>
<accession>A0AA39CNV4</accession>
<feature type="region of interest" description="Disordered" evidence="1">
    <location>
        <begin position="228"/>
        <end position="256"/>
    </location>
</feature>
<feature type="compositionally biased region" description="Basic and acidic residues" evidence="1">
    <location>
        <begin position="247"/>
        <end position="256"/>
    </location>
</feature>